<dbReference type="CDD" id="cd01948">
    <property type="entry name" value="EAL"/>
    <property type="match status" value="1"/>
</dbReference>
<name>A0A7W8IUJ1_9BACL</name>
<sequence length="243" mass="27851">MENKKTVREIIVNHLFTNVFQPIYQLSNIELVGYESLLRCPFVKSPDELFMNASERGDIYNLDIASIANSLKDFAAHYKNDYPYNIFLSLNVYPSTIAMPFFPQVLEQLVKNVSLFNQQIILEINESEKIENFDKMLRNIHILKELGFLVALDDLGKGEYSLQSLLEIAPQVIKLDRYFAKGLAGDVKKQRAISSIVQFFSENTKIILEGIETEEDLRCAKLLGVPYGQGYYLAKPQRLNKAK</sequence>
<dbReference type="PANTHER" id="PTHR33121">
    <property type="entry name" value="CYCLIC DI-GMP PHOSPHODIESTERASE PDEF"/>
    <property type="match status" value="1"/>
</dbReference>
<evidence type="ECO:0000313" key="3">
    <source>
        <dbReference type="Proteomes" id="UP000520011"/>
    </source>
</evidence>
<feature type="domain" description="EAL" evidence="1">
    <location>
        <begin position="1"/>
        <end position="243"/>
    </location>
</feature>
<dbReference type="SMART" id="SM00052">
    <property type="entry name" value="EAL"/>
    <property type="match status" value="1"/>
</dbReference>
<comment type="caution">
    <text evidence="2">The sequence shown here is derived from an EMBL/GenBank/DDBJ whole genome shotgun (WGS) entry which is preliminary data.</text>
</comment>
<reference evidence="2 3" key="1">
    <citation type="submission" date="2020-08" db="EMBL/GenBank/DDBJ databases">
        <title>Genomic Encyclopedia of Type Strains, Phase IV (KMG-IV): sequencing the most valuable type-strain genomes for metagenomic binning, comparative biology and taxonomic classification.</title>
        <authorList>
            <person name="Goeker M."/>
        </authorList>
    </citation>
    <scope>NUCLEOTIDE SEQUENCE [LARGE SCALE GENOMIC DNA]</scope>
    <source>
        <strain evidence="2 3">DSM 16325</strain>
    </source>
</reference>
<dbReference type="AlphaFoldDB" id="A0A7W8IUJ1"/>
<dbReference type="InterPro" id="IPR001633">
    <property type="entry name" value="EAL_dom"/>
</dbReference>
<dbReference type="InterPro" id="IPR050706">
    <property type="entry name" value="Cyclic-di-GMP_PDE-like"/>
</dbReference>
<dbReference type="Gene3D" id="3.20.20.450">
    <property type="entry name" value="EAL domain"/>
    <property type="match status" value="1"/>
</dbReference>
<dbReference type="InterPro" id="IPR035919">
    <property type="entry name" value="EAL_sf"/>
</dbReference>
<dbReference type="SUPFAM" id="SSF141868">
    <property type="entry name" value="EAL domain-like"/>
    <property type="match status" value="1"/>
</dbReference>
<keyword evidence="3" id="KW-1185">Reference proteome</keyword>
<evidence type="ECO:0000259" key="1">
    <source>
        <dbReference type="PROSITE" id="PS50883"/>
    </source>
</evidence>
<dbReference type="EMBL" id="JACHEP010000029">
    <property type="protein sequence ID" value="MBB5326131.1"/>
    <property type="molecule type" value="Genomic_DNA"/>
</dbReference>
<proteinExistence type="predicted"/>
<dbReference type="Proteomes" id="UP000520011">
    <property type="component" value="Unassembled WGS sequence"/>
</dbReference>
<dbReference type="RefSeq" id="WP_183256257.1">
    <property type="nucleotide sequence ID" value="NZ_JACHEP010000029.1"/>
</dbReference>
<protein>
    <submittedName>
        <fullName evidence="2">EAL domain-containing protein (Putative c-di-GMP-specific phosphodiesterase class I)</fullName>
    </submittedName>
</protein>
<gene>
    <name evidence="2" type="ORF">HNQ34_003250</name>
</gene>
<accession>A0A7W8IUJ1</accession>
<evidence type="ECO:0000313" key="2">
    <source>
        <dbReference type="EMBL" id="MBB5326131.1"/>
    </source>
</evidence>
<dbReference type="PROSITE" id="PS50883">
    <property type="entry name" value="EAL"/>
    <property type="match status" value="1"/>
</dbReference>
<dbReference type="GO" id="GO:0071111">
    <property type="term" value="F:cyclic-guanylate-specific phosphodiesterase activity"/>
    <property type="evidence" value="ECO:0007669"/>
    <property type="project" value="InterPro"/>
</dbReference>
<dbReference type="Pfam" id="PF00563">
    <property type="entry name" value="EAL"/>
    <property type="match status" value="1"/>
</dbReference>
<dbReference type="PANTHER" id="PTHR33121:SF76">
    <property type="entry name" value="SIGNALING PROTEIN"/>
    <property type="match status" value="1"/>
</dbReference>
<organism evidence="2 3">
    <name type="scientific">Anoxybacteroides tepidamans</name>
    <dbReference type="NCBI Taxonomy" id="265948"/>
    <lineage>
        <taxon>Bacteria</taxon>
        <taxon>Bacillati</taxon>
        <taxon>Bacillota</taxon>
        <taxon>Bacilli</taxon>
        <taxon>Bacillales</taxon>
        <taxon>Anoxybacillaceae</taxon>
        <taxon>Anoxybacteroides</taxon>
    </lineage>
</organism>